<dbReference type="PROSITE" id="PS50879">
    <property type="entry name" value="RNASE_H_1"/>
    <property type="match status" value="1"/>
</dbReference>
<dbReference type="Pfam" id="PF13456">
    <property type="entry name" value="RVT_3"/>
    <property type="match status" value="1"/>
</dbReference>
<dbReference type="EMBL" id="OZ034817">
    <property type="protein sequence ID" value="CAL1380069.1"/>
    <property type="molecule type" value="Genomic_DNA"/>
</dbReference>
<evidence type="ECO:0000313" key="2">
    <source>
        <dbReference type="EMBL" id="CAL1380069.1"/>
    </source>
</evidence>
<dbReference type="InterPro" id="IPR053151">
    <property type="entry name" value="RNase_H-like"/>
</dbReference>
<proteinExistence type="predicted"/>
<dbReference type="GO" id="GO:0004523">
    <property type="term" value="F:RNA-DNA hybrid ribonuclease activity"/>
    <property type="evidence" value="ECO:0007669"/>
    <property type="project" value="InterPro"/>
</dbReference>
<dbReference type="GO" id="GO:0003676">
    <property type="term" value="F:nucleic acid binding"/>
    <property type="evidence" value="ECO:0007669"/>
    <property type="project" value="InterPro"/>
</dbReference>
<dbReference type="InterPro" id="IPR036397">
    <property type="entry name" value="RNaseH_sf"/>
</dbReference>
<name>A0AAV2E2Q5_9ROSI</name>
<dbReference type="CDD" id="cd06222">
    <property type="entry name" value="RNase_H_like"/>
    <property type="match status" value="1"/>
</dbReference>
<accession>A0AAV2E2Q5</accession>
<dbReference type="Gene3D" id="3.30.420.10">
    <property type="entry name" value="Ribonuclease H-like superfamily/Ribonuclease H"/>
    <property type="match status" value="1"/>
</dbReference>
<keyword evidence="3" id="KW-1185">Reference proteome</keyword>
<dbReference type="Pfam" id="PF13966">
    <property type="entry name" value="zf-RVT"/>
    <property type="match status" value="1"/>
</dbReference>
<evidence type="ECO:0000259" key="1">
    <source>
        <dbReference type="PROSITE" id="PS50879"/>
    </source>
</evidence>
<reference evidence="2 3" key="1">
    <citation type="submission" date="2024-04" db="EMBL/GenBank/DDBJ databases">
        <authorList>
            <person name="Fracassetti M."/>
        </authorList>
    </citation>
    <scope>NUCLEOTIDE SEQUENCE [LARGE SCALE GENOMIC DNA]</scope>
</reference>
<feature type="domain" description="RNase H type-1" evidence="1">
    <location>
        <begin position="261"/>
        <end position="388"/>
    </location>
</feature>
<protein>
    <recommendedName>
        <fullName evidence="1">RNase H type-1 domain-containing protein</fullName>
    </recommendedName>
</protein>
<dbReference type="AlphaFoldDB" id="A0AAV2E2Q5"/>
<organism evidence="2 3">
    <name type="scientific">Linum trigynum</name>
    <dbReference type="NCBI Taxonomy" id="586398"/>
    <lineage>
        <taxon>Eukaryota</taxon>
        <taxon>Viridiplantae</taxon>
        <taxon>Streptophyta</taxon>
        <taxon>Embryophyta</taxon>
        <taxon>Tracheophyta</taxon>
        <taxon>Spermatophyta</taxon>
        <taxon>Magnoliopsida</taxon>
        <taxon>eudicotyledons</taxon>
        <taxon>Gunneridae</taxon>
        <taxon>Pentapetalae</taxon>
        <taxon>rosids</taxon>
        <taxon>fabids</taxon>
        <taxon>Malpighiales</taxon>
        <taxon>Linaceae</taxon>
        <taxon>Linum</taxon>
    </lineage>
</organism>
<dbReference type="PANTHER" id="PTHR47723:SF19">
    <property type="entry name" value="POLYNUCLEOTIDYL TRANSFERASE, RIBONUCLEASE H-LIKE SUPERFAMILY PROTEIN"/>
    <property type="match status" value="1"/>
</dbReference>
<dbReference type="InterPro" id="IPR012337">
    <property type="entry name" value="RNaseH-like_sf"/>
</dbReference>
<dbReference type="InterPro" id="IPR026960">
    <property type="entry name" value="RVT-Znf"/>
</dbReference>
<dbReference type="InterPro" id="IPR002156">
    <property type="entry name" value="RNaseH_domain"/>
</dbReference>
<dbReference type="SUPFAM" id="SSF53098">
    <property type="entry name" value="Ribonuclease H-like"/>
    <property type="match status" value="1"/>
</dbReference>
<evidence type="ECO:0000313" key="3">
    <source>
        <dbReference type="Proteomes" id="UP001497516"/>
    </source>
</evidence>
<gene>
    <name evidence="2" type="ORF">LTRI10_LOCUS21540</name>
</gene>
<dbReference type="InterPro" id="IPR044730">
    <property type="entry name" value="RNase_H-like_dom_plant"/>
</dbReference>
<sequence>MLKVAVKPDFGWIGVFLPDNWIEKIKLNGEWNNTYLRVFLPDNWIEKIKLHPVSTGIFQDIPLWRLTPNGKFSLKLAYEIIDEEERPGGSYPIWRAVWKIPATQRNRSFFWLFVHDRLLTNGKRFRRHLSATKTCPICDHKMESALHVVRDSSLARAVWAEILGNESNENFIQQDRTKWVMNYISGTSKNIDPTLFAGVSWLLWKSRNKFVFEKELSPAEALRHRATELLQQVNQASKRDVLAAKNSPIRRRQEVSWEPPTRGWVALNIDGSVMNGQAAAGGVLRDESGRILKAFVGNIGEPSITRVELEGIVHGLRMARNEGYRRVVIQTDSQTVVELIEGAEERHPHFLAVQSALRLLDRDWQVRLVHVFHEGNYVADYLVSVGHRLPLGFHFREEPDPLLNY</sequence>
<dbReference type="Proteomes" id="UP001497516">
    <property type="component" value="Chromosome 4"/>
</dbReference>
<dbReference type="PANTHER" id="PTHR47723">
    <property type="entry name" value="OS05G0353850 PROTEIN"/>
    <property type="match status" value="1"/>
</dbReference>